<protein>
    <recommendedName>
        <fullName evidence="5">Outer membrane protein beta-barrel domain-containing protein</fullName>
    </recommendedName>
</protein>
<feature type="signal peptide" evidence="2">
    <location>
        <begin position="1"/>
        <end position="22"/>
    </location>
</feature>
<sequence>MKQYSYLIILLLSIAFSAPAQNAADTTEAPKTSITLATLYSSNVNYYGQTSTQKLPYVLGYAAVKFPSGIWLSGQTYKLLNAESGISGLGLSLGYDFNLSKNLTGSLSYGRSFYPDSSQLLQSINDDMASASLDYHWKWLTTGLTADYGFGDGGVLYTTFNASKIVDLGLSLSSKDYFTFEPVIEVIGGTQRFYSESETQDSGSQNEEQNGGLVDLDRIIGKNGKPLPGNRKGNIPGSKEGEGTVVATTSFNVVAYNFTLPIVYNRANYSIEASYQGSVLSKSVSDSQKIQSFFNLGFYYMF</sequence>
<organism evidence="3 4">
    <name type="scientific">Paradesertivirga mongoliensis</name>
    <dbReference type="NCBI Taxonomy" id="2100740"/>
    <lineage>
        <taxon>Bacteria</taxon>
        <taxon>Pseudomonadati</taxon>
        <taxon>Bacteroidota</taxon>
        <taxon>Sphingobacteriia</taxon>
        <taxon>Sphingobacteriales</taxon>
        <taxon>Sphingobacteriaceae</taxon>
        <taxon>Paradesertivirga</taxon>
    </lineage>
</organism>
<evidence type="ECO:0000256" key="1">
    <source>
        <dbReference type="SAM" id="MobiDB-lite"/>
    </source>
</evidence>
<dbReference type="Proteomes" id="UP001597387">
    <property type="component" value="Unassembled WGS sequence"/>
</dbReference>
<evidence type="ECO:0000256" key="2">
    <source>
        <dbReference type="SAM" id="SignalP"/>
    </source>
</evidence>
<keyword evidence="4" id="KW-1185">Reference proteome</keyword>
<proteinExistence type="predicted"/>
<evidence type="ECO:0000313" key="3">
    <source>
        <dbReference type="EMBL" id="MFD2164435.1"/>
    </source>
</evidence>
<evidence type="ECO:0000313" key="4">
    <source>
        <dbReference type="Proteomes" id="UP001597387"/>
    </source>
</evidence>
<feature type="region of interest" description="Disordered" evidence="1">
    <location>
        <begin position="222"/>
        <end position="241"/>
    </location>
</feature>
<comment type="caution">
    <text evidence="3">The sequence shown here is derived from an EMBL/GenBank/DDBJ whole genome shotgun (WGS) entry which is preliminary data.</text>
</comment>
<gene>
    <name evidence="3" type="ORF">ACFSJU_18665</name>
</gene>
<reference evidence="4" key="1">
    <citation type="journal article" date="2019" name="Int. J. Syst. Evol. Microbiol.">
        <title>The Global Catalogue of Microorganisms (GCM) 10K type strain sequencing project: providing services to taxonomists for standard genome sequencing and annotation.</title>
        <authorList>
            <consortium name="The Broad Institute Genomics Platform"/>
            <consortium name="The Broad Institute Genome Sequencing Center for Infectious Disease"/>
            <person name="Wu L."/>
            <person name="Ma J."/>
        </authorList>
    </citation>
    <scope>NUCLEOTIDE SEQUENCE [LARGE SCALE GENOMIC DNA]</scope>
    <source>
        <strain evidence="4">KCTC 42217</strain>
    </source>
</reference>
<evidence type="ECO:0008006" key="5">
    <source>
        <dbReference type="Google" id="ProtNLM"/>
    </source>
</evidence>
<dbReference type="EMBL" id="JBHUHZ010000004">
    <property type="protein sequence ID" value="MFD2164435.1"/>
    <property type="molecule type" value="Genomic_DNA"/>
</dbReference>
<name>A0ABW4ZR74_9SPHI</name>
<accession>A0ABW4ZR74</accession>
<feature type="chain" id="PRO_5046479990" description="Outer membrane protein beta-barrel domain-containing protein" evidence="2">
    <location>
        <begin position="23"/>
        <end position="302"/>
    </location>
</feature>
<dbReference type="RefSeq" id="WP_255901844.1">
    <property type="nucleotide sequence ID" value="NZ_JAFMZO010000002.1"/>
</dbReference>
<keyword evidence="2" id="KW-0732">Signal</keyword>